<keyword evidence="2" id="KW-1133">Transmembrane helix</keyword>
<keyword evidence="2" id="KW-0472">Membrane</keyword>
<reference evidence="3 4" key="1">
    <citation type="submission" date="2024-02" db="EMBL/GenBank/DDBJ databases">
        <title>De novo assembly and annotation of 12 fungi associated with fruit tree decline syndrome in Ontario, Canada.</title>
        <authorList>
            <person name="Sulman M."/>
            <person name="Ellouze W."/>
            <person name="Ilyukhin E."/>
        </authorList>
    </citation>
    <scope>NUCLEOTIDE SEQUENCE [LARGE SCALE GENOMIC DNA]</scope>
    <source>
        <strain evidence="3 4">M42-189</strain>
    </source>
</reference>
<dbReference type="EMBL" id="JAKJXO020000019">
    <property type="protein sequence ID" value="KAL1593263.1"/>
    <property type="molecule type" value="Genomic_DNA"/>
</dbReference>
<feature type="transmembrane region" description="Helical" evidence="2">
    <location>
        <begin position="103"/>
        <end position="123"/>
    </location>
</feature>
<feature type="compositionally biased region" description="Acidic residues" evidence="1">
    <location>
        <begin position="703"/>
        <end position="712"/>
    </location>
</feature>
<dbReference type="InterPro" id="IPR013083">
    <property type="entry name" value="Znf_RING/FYVE/PHD"/>
</dbReference>
<dbReference type="Proteomes" id="UP001521785">
    <property type="component" value="Unassembled WGS sequence"/>
</dbReference>
<name>A0ABR3QMF8_9PLEO</name>
<feature type="transmembrane region" description="Helical" evidence="2">
    <location>
        <begin position="371"/>
        <end position="396"/>
    </location>
</feature>
<proteinExistence type="predicted"/>
<feature type="region of interest" description="Disordered" evidence="1">
    <location>
        <begin position="597"/>
        <end position="616"/>
    </location>
</feature>
<feature type="transmembrane region" description="Helical" evidence="2">
    <location>
        <begin position="331"/>
        <end position="350"/>
    </location>
</feature>
<feature type="region of interest" description="Disordered" evidence="1">
    <location>
        <begin position="677"/>
        <end position="734"/>
    </location>
</feature>
<evidence type="ECO:0000313" key="3">
    <source>
        <dbReference type="EMBL" id="KAL1593263.1"/>
    </source>
</evidence>
<keyword evidence="4" id="KW-1185">Reference proteome</keyword>
<feature type="transmembrane region" description="Helical" evidence="2">
    <location>
        <begin position="144"/>
        <end position="165"/>
    </location>
</feature>
<gene>
    <name evidence="3" type="ORF">SLS60_010871</name>
</gene>
<organism evidence="3 4">
    <name type="scientific">Paraconiothyrium brasiliense</name>
    <dbReference type="NCBI Taxonomy" id="300254"/>
    <lineage>
        <taxon>Eukaryota</taxon>
        <taxon>Fungi</taxon>
        <taxon>Dikarya</taxon>
        <taxon>Ascomycota</taxon>
        <taxon>Pezizomycotina</taxon>
        <taxon>Dothideomycetes</taxon>
        <taxon>Pleosporomycetidae</taxon>
        <taxon>Pleosporales</taxon>
        <taxon>Massarineae</taxon>
        <taxon>Didymosphaeriaceae</taxon>
        <taxon>Paraconiothyrium</taxon>
    </lineage>
</organism>
<sequence>MEQQSAFTNVTSLLPSPADLLMAVPRLLLKAGALGEHIDSVFGKIRSGGSIIAEPTVANLTNATIATTSGKFVQESVAAAANAGLALQDDMSLFQALKNVGSFFSYITSKWAIATFSIAILLNRTYFYASSRVPLSFDRLHLRFALYLLPLLLFVYRIQSVLQAIRCQTNPNWTNMQYGPAGRQLDTDFAGDGGFLWRASSALLFWEDVESSCKAVNMFPIAPDTTRPAGSLALLWPLFISLGFVTIFEHSLAFAEAEAVVSRPFTLDSTRFFKPQTLLTPDSTKLTLTRATISSFANVPPEVLMIALISSVSHFSSNFLAIIGYRARFRLVTTAIWGAAYMATFAWSVIRFATNDFDSGRHVGILRFPTVCMFGFIPHLVIIAGIVCCGVIYLLALGITALNPPPGQPNGTWRERFATAYGNLHANIHLSAITPLNVSWNEDFYTAVLKVGLTVLTAASEAVFLNEAMRVNVHSSTWLERKRYYEAAARRRQVGQKSYNAPGADAQADSGYARERKTRGADASSPDAMEALGQQDHGIGLQHRQGRWTLTLRFLKGILALLLFVQARLLVAIMQKLHITWRPRWLVRLSQQRLNEEAKRRQGVPPSERESSLVVDDITGRKSRRRADVSFDVETFTRERLQKTGAYDERGPSDSEEHISNYLYDWWRGGGKWGDVDESGDYVPSSTDDDDTTSIMSFSTTSDAEDWSDTDDEGQRTPTQTSYRNSREPTPMQADTLDISRLSRLLDPQSQDDREEAKMLGRHLQSSGVMTRSQYRRILQSNDIKLLASTRHRTSGAAPMSPDEEEQILEEFMLDKRDAAAKSNAGSWDSGAEGMGSEGPQCVVCQISPRTVLVWPCGCLSLCDDCRVGLASKNYTACVCCRTNVTAYSRLFVP</sequence>
<feature type="region of interest" description="Disordered" evidence="1">
    <location>
        <begin position="496"/>
        <end position="526"/>
    </location>
</feature>
<feature type="compositionally biased region" description="Low complexity" evidence="1">
    <location>
        <begin position="693"/>
        <end position="702"/>
    </location>
</feature>
<protein>
    <recommendedName>
        <fullName evidence="5">Ubiquitin-protein ligase-like protein</fullName>
    </recommendedName>
</protein>
<dbReference type="Pfam" id="PF13920">
    <property type="entry name" value="zf-C3HC4_3"/>
    <property type="match status" value="1"/>
</dbReference>
<comment type="caution">
    <text evidence="3">The sequence shown here is derived from an EMBL/GenBank/DDBJ whole genome shotgun (WGS) entry which is preliminary data.</text>
</comment>
<evidence type="ECO:0000256" key="2">
    <source>
        <dbReference type="SAM" id="Phobius"/>
    </source>
</evidence>
<dbReference type="PANTHER" id="PTHR22696">
    <property type="entry name" value="E3 UBIQUITIN-PROTEIN LIGASE RNF26"/>
    <property type="match status" value="1"/>
</dbReference>
<feature type="transmembrane region" description="Helical" evidence="2">
    <location>
        <begin position="303"/>
        <end position="325"/>
    </location>
</feature>
<evidence type="ECO:0000313" key="4">
    <source>
        <dbReference type="Proteomes" id="UP001521785"/>
    </source>
</evidence>
<dbReference type="Gene3D" id="3.30.40.10">
    <property type="entry name" value="Zinc/RING finger domain, C3HC4 (zinc finger)"/>
    <property type="match status" value="1"/>
</dbReference>
<keyword evidence="2" id="KW-0812">Transmembrane</keyword>
<accession>A0ABR3QMF8</accession>
<feature type="transmembrane region" description="Helical" evidence="2">
    <location>
        <begin position="234"/>
        <end position="255"/>
    </location>
</feature>
<feature type="transmembrane region" description="Helical" evidence="2">
    <location>
        <begin position="554"/>
        <end position="574"/>
    </location>
</feature>
<evidence type="ECO:0008006" key="5">
    <source>
        <dbReference type="Google" id="ProtNLM"/>
    </source>
</evidence>
<dbReference type="PANTHER" id="PTHR22696:SF1">
    <property type="entry name" value="E3 UBIQUITIN-PROTEIN LIGASE RNF26"/>
    <property type="match status" value="1"/>
</dbReference>
<evidence type="ECO:0000256" key="1">
    <source>
        <dbReference type="SAM" id="MobiDB-lite"/>
    </source>
</evidence>